<dbReference type="Proteomes" id="UP001595476">
    <property type="component" value="Unassembled WGS sequence"/>
</dbReference>
<dbReference type="RefSeq" id="WP_386721208.1">
    <property type="nucleotide sequence ID" value="NZ_JBHRSZ010000004.1"/>
</dbReference>
<keyword evidence="2" id="KW-1185">Reference proteome</keyword>
<reference evidence="2" key="1">
    <citation type="journal article" date="2019" name="Int. J. Syst. Evol. Microbiol.">
        <title>The Global Catalogue of Microorganisms (GCM) 10K type strain sequencing project: providing services to taxonomists for standard genome sequencing and annotation.</title>
        <authorList>
            <consortium name="The Broad Institute Genomics Platform"/>
            <consortium name="The Broad Institute Genome Sequencing Center for Infectious Disease"/>
            <person name="Wu L."/>
            <person name="Ma J."/>
        </authorList>
    </citation>
    <scope>NUCLEOTIDE SEQUENCE [LARGE SCALE GENOMIC DNA]</scope>
    <source>
        <strain evidence="2">KCTC 52438</strain>
    </source>
</reference>
<accession>A0ABV7HDB8</accession>
<comment type="caution">
    <text evidence="1">The sequence shown here is derived from an EMBL/GenBank/DDBJ whole genome shotgun (WGS) entry which is preliminary data.</text>
</comment>
<protein>
    <submittedName>
        <fullName evidence="1">Uncharacterized protein</fullName>
    </submittedName>
</protein>
<gene>
    <name evidence="1" type="ORF">ACFOEK_12175</name>
</gene>
<name>A0ABV7HDB8_9GAMM</name>
<dbReference type="EMBL" id="JBHRSZ010000004">
    <property type="protein sequence ID" value="MFC3151787.1"/>
    <property type="molecule type" value="Genomic_DNA"/>
</dbReference>
<proteinExistence type="predicted"/>
<organism evidence="1 2">
    <name type="scientific">Litoribrevibacter euphylliae</name>
    <dbReference type="NCBI Taxonomy" id="1834034"/>
    <lineage>
        <taxon>Bacteria</taxon>
        <taxon>Pseudomonadati</taxon>
        <taxon>Pseudomonadota</taxon>
        <taxon>Gammaproteobacteria</taxon>
        <taxon>Oceanospirillales</taxon>
        <taxon>Oceanospirillaceae</taxon>
        <taxon>Litoribrevibacter</taxon>
    </lineage>
</organism>
<sequence length="59" mass="6591">MRSQYKKLTELVNKAKSANMITKAALAMQATESAVLLIGNLIKRVEQLEEELQKNGDTK</sequence>
<evidence type="ECO:0000313" key="1">
    <source>
        <dbReference type="EMBL" id="MFC3151787.1"/>
    </source>
</evidence>
<evidence type="ECO:0000313" key="2">
    <source>
        <dbReference type="Proteomes" id="UP001595476"/>
    </source>
</evidence>